<keyword evidence="2" id="KW-1185">Reference proteome</keyword>
<dbReference type="InterPro" id="IPR038765">
    <property type="entry name" value="Papain-like_cys_pep_sf"/>
</dbReference>
<proteinExistence type="predicted"/>
<dbReference type="SUPFAM" id="SSF54001">
    <property type="entry name" value="Cysteine proteinases"/>
    <property type="match status" value="1"/>
</dbReference>
<dbReference type="Proteomes" id="UP000694403">
    <property type="component" value="Unplaced"/>
</dbReference>
<evidence type="ECO:0000313" key="2">
    <source>
        <dbReference type="Proteomes" id="UP000694403"/>
    </source>
</evidence>
<reference evidence="1" key="1">
    <citation type="submission" date="2025-08" db="UniProtKB">
        <authorList>
            <consortium name="Ensembl"/>
        </authorList>
    </citation>
    <scope>IDENTIFICATION</scope>
</reference>
<protein>
    <submittedName>
        <fullName evidence="1">Uncharacterized protein</fullName>
    </submittedName>
</protein>
<dbReference type="Ensembl" id="ENSCSRT00000027871.1">
    <property type="protein sequence ID" value="ENSCSRP00000026756.1"/>
    <property type="gene ID" value="ENSCSRG00000019889.1"/>
</dbReference>
<evidence type="ECO:0000313" key="1">
    <source>
        <dbReference type="Ensembl" id="ENSCSRP00000026756.1"/>
    </source>
</evidence>
<accession>A0A8C3TDD8</accession>
<reference evidence="1" key="2">
    <citation type="submission" date="2025-09" db="UniProtKB">
        <authorList>
            <consortium name="Ensembl"/>
        </authorList>
    </citation>
    <scope>IDENTIFICATION</scope>
</reference>
<dbReference type="AlphaFoldDB" id="A0A8C3TDD8"/>
<organism evidence="1 2">
    <name type="scientific">Chelydra serpentina</name>
    <name type="common">Snapping turtle</name>
    <name type="synonym">Testudo serpentina</name>
    <dbReference type="NCBI Taxonomy" id="8475"/>
    <lineage>
        <taxon>Eukaryota</taxon>
        <taxon>Metazoa</taxon>
        <taxon>Chordata</taxon>
        <taxon>Craniata</taxon>
        <taxon>Vertebrata</taxon>
        <taxon>Euteleostomi</taxon>
        <taxon>Archelosauria</taxon>
        <taxon>Testudinata</taxon>
        <taxon>Testudines</taxon>
        <taxon>Cryptodira</taxon>
        <taxon>Durocryptodira</taxon>
        <taxon>Americhelydia</taxon>
        <taxon>Chelydroidea</taxon>
        <taxon>Chelydridae</taxon>
        <taxon>Chelydra</taxon>
    </lineage>
</organism>
<sequence>MEKSFRGKSQTTRELCSNPQFIVGGATRTDICQGALGKTEITCLIFSCGILTCCPSSTLLVFHVRFLNNLCLILSPVSIPLPFAISPCIVDDHVLSDLR</sequence>
<name>A0A8C3TDD8_CHESE</name>